<keyword evidence="3" id="KW-1185">Reference proteome</keyword>
<dbReference type="Pfam" id="PF01322">
    <property type="entry name" value="Cytochrom_C_2"/>
    <property type="match status" value="1"/>
</dbReference>
<evidence type="ECO:0000313" key="3">
    <source>
        <dbReference type="Proteomes" id="UP001205890"/>
    </source>
</evidence>
<evidence type="ECO:0000313" key="2">
    <source>
        <dbReference type="EMBL" id="MCP8936920.1"/>
    </source>
</evidence>
<protein>
    <submittedName>
        <fullName evidence="2">Cytochrome c</fullName>
    </submittedName>
</protein>
<feature type="chain" id="PRO_5046979005" evidence="1">
    <location>
        <begin position="34"/>
        <end position="180"/>
    </location>
</feature>
<proteinExistence type="predicted"/>
<feature type="signal peptide" evidence="1">
    <location>
        <begin position="1"/>
        <end position="33"/>
    </location>
</feature>
<dbReference type="Proteomes" id="UP001205890">
    <property type="component" value="Unassembled WGS sequence"/>
</dbReference>
<dbReference type="InterPro" id="IPR002321">
    <property type="entry name" value="Cyt_c_II"/>
</dbReference>
<comment type="caution">
    <text evidence="2">The sequence shown here is derived from an EMBL/GenBank/DDBJ whole genome shotgun (WGS) entry which is preliminary data.</text>
</comment>
<gene>
    <name evidence="2" type="ORF">NK718_00180</name>
</gene>
<name>A0ABT1L875_9HYPH</name>
<dbReference type="InterPro" id="IPR010980">
    <property type="entry name" value="Cyt_c/b562"/>
</dbReference>
<reference evidence="2 3" key="1">
    <citation type="submission" date="2022-07" db="EMBL/GenBank/DDBJ databases">
        <authorList>
            <person name="Li W.-J."/>
            <person name="Deng Q.-Q."/>
        </authorList>
    </citation>
    <scope>NUCLEOTIDE SEQUENCE [LARGE SCALE GENOMIC DNA]</scope>
    <source>
        <strain evidence="2 3">SYSU M60028</strain>
    </source>
</reference>
<dbReference type="RefSeq" id="WP_254737305.1">
    <property type="nucleotide sequence ID" value="NZ_JANCLU010000001.1"/>
</dbReference>
<dbReference type="EMBL" id="JANCLU010000001">
    <property type="protein sequence ID" value="MCP8936920.1"/>
    <property type="molecule type" value="Genomic_DNA"/>
</dbReference>
<dbReference type="PROSITE" id="PS51009">
    <property type="entry name" value="CYTCII"/>
    <property type="match status" value="1"/>
</dbReference>
<dbReference type="Gene3D" id="1.20.120.10">
    <property type="entry name" value="Cytochrome c/b562"/>
    <property type="match status" value="1"/>
</dbReference>
<evidence type="ECO:0000256" key="1">
    <source>
        <dbReference type="SAM" id="SignalP"/>
    </source>
</evidence>
<organism evidence="2 3">
    <name type="scientific">Alsobacter ponti</name>
    <dbReference type="NCBI Taxonomy" id="2962936"/>
    <lineage>
        <taxon>Bacteria</taxon>
        <taxon>Pseudomonadati</taxon>
        <taxon>Pseudomonadota</taxon>
        <taxon>Alphaproteobacteria</taxon>
        <taxon>Hyphomicrobiales</taxon>
        <taxon>Alsobacteraceae</taxon>
        <taxon>Alsobacter</taxon>
    </lineage>
</organism>
<keyword evidence="1" id="KW-0732">Signal</keyword>
<dbReference type="SUPFAM" id="SSF47175">
    <property type="entry name" value="Cytochromes"/>
    <property type="match status" value="1"/>
</dbReference>
<sequence>MGSKTTRGETRGKTARALALAGLTALAATAALAQSGPATLPDDRRDDVIQARQLLMDAIEEQVAPVDLAAAGAKADLQAVKDRAYLINTLLSAFPHLFPPGTRPSDVPDGGVTTNATPALWDKFDAFYQLSRTAASEALEASQAGDASAFATHATALRKACDACHADYMVIQSNPGAPQK</sequence>
<accession>A0ABT1L875</accession>